<dbReference type="EC" id="1.5.1.-" evidence="6"/>
<dbReference type="Gene3D" id="2.30.110.10">
    <property type="entry name" value="Electron Transport, Fmn-binding Protein, Chain A"/>
    <property type="match status" value="1"/>
</dbReference>
<dbReference type="Proteomes" id="UP001596516">
    <property type="component" value="Unassembled WGS sequence"/>
</dbReference>
<keyword evidence="6" id="KW-0560">Oxidoreductase</keyword>
<keyword evidence="2" id="KW-0285">Flavoprotein</keyword>
<keyword evidence="3" id="KW-0288">FMN</keyword>
<dbReference type="GO" id="GO:0016491">
    <property type="term" value="F:oxidoreductase activity"/>
    <property type="evidence" value="ECO:0007669"/>
    <property type="project" value="UniProtKB-KW"/>
</dbReference>
<evidence type="ECO:0000256" key="3">
    <source>
        <dbReference type="ARBA" id="ARBA00022643"/>
    </source>
</evidence>
<comment type="cofactor">
    <cofactor evidence="1">
        <name>FMN</name>
        <dbReference type="ChEBI" id="CHEBI:58210"/>
    </cofactor>
</comment>
<evidence type="ECO:0000256" key="2">
    <source>
        <dbReference type="ARBA" id="ARBA00022630"/>
    </source>
</evidence>
<dbReference type="SUPFAM" id="SSF50475">
    <property type="entry name" value="FMN-binding split barrel"/>
    <property type="match status" value="1"/>
</dbReference>
<accession>A0ABW2ULG6</accession>
<protein>
    <submittedName>
        <fullName evidence="6">Flavin reductase family protein</fullName>
        <ecNumber evidence="6">1.5.1.-</ecNumber>
    </submittedName>
</protein>
<evidence type="ECO:0000259" key="5">
    <source>
        <dbReference type="SMART" id="SM00903"/>
    </source>
</evidence>
<dbReference type="PANTHER" id="PTHR33798">
    <property type="entry name" value="FLAVOPROTEIN OXYGENASE"/>
    <property type="match status" value="1"/>
</dbReference>
<dbReference type="RefSeq" id="WP_377405605.1">
    <property type="nucleotide sequence ID" value="NZ_JBHTFQ010000008.1"/>
</dbReference>
<name>A0ABW2ULG6_9RHOB</name>
<dbReference type="InterPro" id="IPR012349">
    <property type="entry name" value="Split_barrel_FMN-bd"/>
</dbReference>
<dbReference type="EMBL" id="JBHTFQ010000008">
    <property type="protein sequence ID" value="MFC7705567.1"/>
    <property type="molecule type" value="Genomic_DNA"/>
</dbReference>
<organism evidence="6 7">
    <name type="scientific">Plastorhodobacter daqingensis</name>
    <dbReference type="NCBI Taxonomy" id="1387281"/>
    <lineage>
        <taxon>Bacteria</taxon>
        <taxon>Pseudomonadati</taxon>
        <taxon>Pseudomonadota</taxon>
        <taxon>Alphaproteobacteria</taxon>
        <taxon>Rhodobacterales</taxon>
        <taxon>Paracoccaceae</taxon>
        <taxon>Plastorhodobacter</taxon>
    </lineage>
</organism>
<evidence type="ECO:0000313" key="6">
    <source>
        <dbReference type="EMBL" id="MFC7705567.1"/>
    </source>
</evidence>
<proteinExistence type="inferred from homology"/>
<evidence type="ECO:0000256" key="4">
    <source>
        <dbReference type="ARBA" id="ARBA00038054"/>
    </source>
</evidence>
<dbReference type="SMART" id="SM00903">
    <property type="entry name" value="Flavin_Reduct"/>
    <property type="match status" value="1"/>
</dbReference>
<sequence>MIERPPMSIDLTALPPAIRYKLLTAIVLPRPVAWVTTISTAGVVNAAPYSFFNLFGKDPALVVLGLEHHADGRLKDTTRNIRDTGEFVINLVSEDLVGPMVRSAAPAGPDLSEPAALGLDLAPSAHVRPPRLAAAPAAIECRRTVALGFSAEREILIGEALGLACRDGLIDRERWHVNWGGDYPVARLFADRYARLVEIERHTIPPGL</sequence>
<feature type="domain" description="Flavin reductase like" evidence="5">
    <location>
        <begin position="25"/>
        <end position="178"/>
    </location>
</feature>
<dbReference type="Pfam" id="PF01613">
    <property type="entry name" value="Flavin_Reduct"/>
    <property type="match status" value="1"/>
</dbReference>
<evidence type="ECO:0000313" key="7">
    <source>
        <dbReference type="Proteomes" id="UP001596516"/>
    </source>
</evidence>
<dbReference type="InterPro" id="IPR002563">
    <property type="entry name" value="Flavin_Rdtase-like_dom"/>
</dbReference>
<gene>
    <name evidence="6" type="ORF">ACFQXB_15355</name>
</gene>
<comment type="similarity">
    <text evidence="4">Belongs to the flavoredoxin family.</text>
</comment>
<dbReference type="PANTHER" id="PTHR33798:SF5">
    <property type="entry name" value="FLAVIN REDUCTASE LIKE DOMAIN-CONTAINING PROTEIN"/>
    <property type="match status" value="1"/>
</dbReference>
<keyword evidence="7" id="KW-1185">Reference proteome</keyword>
<comment type="caution">
    <text evidence="6">The sequence shown here is derived from an EMBL/GenBank/DDBJ whole genome shotgun (WGS) entry which is preliminary data.</text>
</comment>
<reference evidence="7" key="1">
    <citation type="journal article" date="2019" name="Int. J. Syst. Evol. Microbiol.">
        <title>The Global Catalogue of Microorganisms (GCM) 10K type strain sequencing project: providing services to taxonomists for standard genome sequencing and annotation.</title>
        <authorList>
            <consortium name="The Broad Institute Genomics Platform"/>
            <consortium name="The Broad Institute Genome Sequencing Center for Infectious Disease"/>
            <person name="Wu L."/>
            <person name="Ma J."/>
        </authorList>
    </citation>
    <scope>NUCLEOTIDE SEQUENCE [LARGE SCALE GENOMIC DNA]</scope>
    <source>
        <strain evidence="7">CGMCC 1.12750</strain>
    </source>
</reference>
<evidence type="ECO:0000256" key="1">
    <source>
        <dbReference type="ARBA" id="ARBA00001917"/>
    </source>
</evidence>